<feature type="compositionally biased region" description="Acidic residues" evidence="1">
    <location>
        <begin position="27"/>
        <end position="37"/>
    </location>
</feature>
<sequence>MTTQRTPPDVARLWRRVSSTHRMADLLDGDGDDDGDAVESARSRGQNGTHEEAASAPAADDAVRWGQAVGGLSLVVTAAALPIAVVALAYSGRDWQRKPAATAEAMLGAHSGAYYALLVPLCVPTAIIFVFVNWFFLKSFKHA</sequence>
<keyword evidence="2" id="KW-1133">Transmembrane helix</keyword>
<dbReference type="AlphaFoldDB" id="A0A830H852"/>
<accession>A0A830H852</accession>
<dbReference type="EMBL" id="BNJQ01000001">
    <property type="protein sequence ID" value="GHP01719.1"/>
    <property type="molecule type" value="Genomic_DNA"/>
</dbReference>
<keyword evidence="2" id="KW-0472">Membrane</keyword>
<dbReference type="InterPro" id="IPR029164">
    <property type="entry name" value="PIG-Y"/>
</dbReference>
<feature type="transmembrane region" description="Helical" evidence="2">
    <location>
        <begin position="112"/>
        <end position="137"/>
    </location>
</feature>
<reference evidence="3" key="1">
    <citation type="submission" date="2020-10" db="EMBL/GenBank/DDBJ databases">
        <title>Unveiling of a novel bifunctional photoreceptor, Dualchrome1, isolated from a cosmopolitan green alga.</title>
        <authorList>
            <person name="Suzuki S."/>
            <person name="Kawachi M."/>
        </authorList>
    </citation>
    <scope>NUCLEOTIDE SEQUENCE</scope>
    <source>
        <strain evidence="3">NIES 2893</strain>
    </source>
</reference>
<comment type="caution">
    <text evidence="3">The sequence shown here is derived from an EMBL/GenBank/DDBJ whole genome shotgun (WGS) entry which is preliminary data.</text>
</comment>
<feature type="region of interest" description="Disordered" evidence="1">
    <location>
        <begin position="24"/>
        <end position="59"/>
    </location>
</feature>
<evidence type="ECO:0000256" key="1">
    <source>
        <dbReference type="SAM" id="MobiDB-lite"/>
    </source>
</evidence>
<proteinExistence type="predicted"/>
<evidence type="ECO:0000256" key="2">
    <source>
        <dbReference type="SAM" id="Phobius"/>
    </source>
</evidence>
<evidence type="ECO:0000313" key="3">
    <source>
        <dbReference type="EMBL" id="GHP01719.1"/>
    </source>
</evidence>
<gene>
    <name evidence="3" type="ORF">PPROV_000047600</name>
</gene>
<protein>
    <submittedName>
        <fullName evidence="3">Uncharacterized protein</fullName>
    </submittedName>
</protein>
<name>A0A830H852_9CHLO</name>
<feature type="transmembrane region" description="Helical" evidence="2">
    <location>
        <begin position="72"/>
        <end position="92"/>
    </location>
</feature>
<keyword evidence="2" id="KW-0812">Transmembrane</keyword>
<evidence type="ECO:0000313" key="4">
    <source>
        <dbReference type="Proteomes" id="UP000660262"/>
    </source>
</evidence>
<dbReference type="Proteomes" id="UP000660262">
    <property type="component" value="Unassembled WGS sequence"/>
</dbReference>
<keyword evidence="4" id="KW-1185">Reference proteome</keyword>
<organism evidence="3 4">
    <name type="scientific">Pycnococcus provasolii</name>
    <dbReference type="NCBI Taxonomy" id="41880"/>
    <lineage>
        <taxon>Eukaryota</taxon>
        <taxon>Viridiplantae</taxon>
        <taxon>Chlorophyta</taxon>
        <taxon>Pseudoscourfieldiophyceae</taxon>
        <taxon>Pseudoscourfieldiales</taxon>
        <taxon>Pycnococcaceae</taxon>
        <taxon>Pycnococcus</taxon>
    </lineage>
</organism>
<dbReference type="Pfam" id="PF15159">
    <property type="entry name" value="PIG-Y"/>
    <property type="match status" value="1"/>
</dbReference>